<organism evidence="5 6">
    <name type="scientific">Nelumbo nucifera</name>
    <name type="common">Sacred lotus</name>
    <dbReference type="NCBI Taxonomy" id="4432"/>
    <lineage>
        <taxon>Eukaryota</taxon>
        <taxon>Viridiplantae</taxon>
        <taxon>Streptophyta</taxon>
        <taxon>Embryophyta</taxon>
        <taxon>Tracheophyta</taxon>
        <taxon>Spermatophyta</taxon>
        <taxon>Magnoliopsida</taxon>
        <taxon>Proteales</taxon>
        <taxon>Nelumbonaceae</taxon>
        <taxon>Nelumbo</taxon>
    </lineage>
</organism>
<evidence type="ECO:0000256" key="4">
    <source>
        <dbReference type="ARBA" id="ARBA00023239"/>
    </source>
</evidence>
<name>A0A822YXB0_NELNU</name>
<dbReference type="InterPro" id="IPR001106">
    <property type="entry name" value="Aromatic_Lyase"/>
</dbReference>
<dbReference type="PANTHER" id="PTHR10362">
    <property type="entry name" value="HISTIDINE AMMONIA-LYASE"/>
    <property type="match status" value="1"/>
</dbReference>
<comment type="similarity">
    <text evidence="2">Belongs to the PAL/histidase family.</text>
</comment>
<keyword evidence="3" id="KW-0587">Phenylpropanoid metabolism</keyword>
<dbReference type="Proteomes" id="UP000607653">
    <property type="component" value="Unassembled WGS sequence"/>
</dbReference>
<dbReference type="AlphaFoldDB" id="A0A822YXB0"/>
<evidence type="ECO:0000256" key="2">
    <source>
        <dbReference type="ARBA" id="ARBA00007238"/>
    </source>
</evidence>
<dbReference type="Gene3D" id="1.10.274.20">
    <property type="entry name" value="Phenylalanine ammonia-lyase 1, domain 3"/>
    <property type="match status" value="1"/>
</dbReference>
<gene>
    <name evidence="5" type="ORF">HUJ06_007963</name>
</gene>
<keyword evidence="6" id="KW-1185">Reference proteome</keyword>
<dbReference type="InterPro" id="IPR008948">
    <property type="entry name" value="L-Aspartase-like"/>
</dbReference>
<keyword evidence="4" id="KW-0456">Lyase</keyword>
<dbReference type="GO" id="GO:0009800">
    <property type="term" value="P:cinnamic acid biosynthetic process"/>
    <property type="evidence" value="ECO:0007669"/>
    <property type="project" value="UniProtKB-UniPathway"/>
</dbReference>
<dbReference type="GO" id="GO:0016829">
    <property type="term" value="F:lyase activity"/>
    <property type="evidence" value="ECO:0007669"/>
    <property type="project" value="UniProtKB-KW"/>
</dbReference>
<evidence type="ECO:0000256" key="1">
    <source>
        <dbReference type="ARBA" id="ARBA00005138"/>
    </source>
</evidence>
<comment type="caution">
    <text evidence="5">The sequence shown here is derived from an EMBL/GenBank/DDBJ whole genome shotgun (WGS) entry which is preliminary data.</text>
</comment>
<reference evidence="5 6" key="1">
    <citation type="journal article" date="2020" name="Mol. Biol. Evol.">
        <title>Distinct Expression and Methylation Patterns for Genes with Different Fates following a Single Whole-Genome Duplication in Flowering Plants.</title>
        <authorList>
            <person name="Shi T."/>
            <person name="Rahmani R.S."/>
            <person name="Gugger P.F."/>
            <person name="Wang M."/>
            <person name="Li H."/>
            <person name="Zhang Y."/>
            <person name="Li Z."/>
            <person name="Wang Q."/>
            <person name="Van de Peer Y."/>
            <person name="Marchal K."/>
            <person name="Chen J."/>
        </authorList>
    </citation>
    <scope>NUCLEOTIDE SEQUENCE [LARGE SCALE GENOMIC DNA]</scope>
    <source>
        <tissue evidence="5">Leaf</tissue>
    </source>
</reference>
<evidence type="ECO:0000313" key="5">
    <source>
        <dbReference type="EMBL" id="DAD37322.1"/>
    </source>
</evidence>
<evidence type="ECO:0000313" key="6">
    <source>
        <dbReference type="Proteomes" id="UP000607653"/>
    </source>
</evidence>
<dbReference type="EMBL" id="DUZY01000004">
    <property type="protein sequence ID" value="DAD37322.1"/>
    <property type="molecule type" value="Genomic_DNA"/>
</dbReference>
<comment type="pathway">
    <text evidence="1">Phenylpropanoid metabolism; trans-cinnamate biosynthesis; trans-cinnamate from L-phenylalanine: step 1/1.</text>
</comment>
<proteinExistence type="inferred from homology"/>
<dbReference type="SUPFAM" id="SSF48557">
    <property type="entry name" value="L-aspartase-like"/>
    <property type="match status" value="1"/>
</dbReference>
<protein>
    <submittedName>
        <fullName evidence="5">Uncharacterized protein</fullName>
    </submittedName>
</protein>
<sequence>MSATYMVALCQVIDLQHLEENMKEVMKHIVNQAIRKTLYMGKDGSMLETHFYEKEILQIVEHQPVFSYLGDPMNPSYALLLQLWELLVEKKLQESPKEEGETNSGYSIFKRIPVFQEELKVILGEEVAKARERFDNGNFPIPNRIK</sequence>
<dbReference type="InterPro" id="IPR023144">
    <property type="entry name" value="Phe_NH3-lyase_shielding_dom_sf"/>
</dbReference>
<accession>A0A822YXB0</accession>
<dbReference type="UniPathway" id="UPA00713">
    <property type="reaction ID" value="UER00725"/>
</dbReference>
<evidence type="ECO:0000256" key="3">
    <source>
        <dbReference type="ARBA" id="ARBA00023051"/>
    </source>
</evidence>